<evidence type="ECO:0000256" key="2">
    <source>
        <dbReference type="SAM" id="SignalP"/>
    </source>
</evidence>
<reference evidence="4" key="1">
    <citation type="journal article" date="2006" name="PLoS Biol.">
        <title>Macronuclear genome sequence of the ciliate Tetrahymena thermophila, a model eukaryote.</title>
        <authorList>
            <person name="Eisen J.A."/>
            <person name="Coyne R.S."/>
            <person name="Wu M."/>
            <person name="Wu D."/>
            <person name="Thiagarajan M."/>
            <person name="Wortman J.R."/>
            <person name="Badger J.H."/>
            <person name="Ren Q."/>
            <person name="Amedeo P."/>
            <person name="Jones K.M."/>
            <person name="Tallon L.J."/>
            <person name="Delcher A.L."/>
            <person name="Salzberg S.L."/>
            <person name="Silva J.C."/>
            <person name="Haas B.J."/>
            <person name="Majoros W.H."/>
            <person name="Farzad M."/>
            <person name="Carlton J.M."/>
            <person name="Smith R.K. Jr."/>
            <person name="Garg J."/>
            <person name="Pearlman R.E."/>
            <person name="Karrer K.M."/>
            <person name="Sun L."/>
            <person name="Manning G."/>
            <person name="Elde N.C."/>
            <person name="Turkewitz A.P."/>
            <person name="Asai D.J."/>
            <person name="Wilkes D.E."/>
            <person name="Wang Y."/>
            <person name="Cai H."/>
            <person name="Collins K."/>
            <person name="Stewart B.A."/>
            <person name="Lee S.R."/>
            <person name="Wilamowska K."/>
            <person name="Weinberg Z."/>
            <person name="Ruzzo W.L."/>
            <person name="Wloga D."/>
            <person name="Gaertig J."/>
            <person name="Frankel J."/>
            <person name="Tsao C.-C."/>
            <person name="Gorovsky M.A."/>
            <person name="Keeling P.J."/>
            <person name="Waller R.F."/>
            <person name="Patron N.J."/>
            <person name="Cherry J.M."/>
            <person name="Stover N.A."/>
            <person name="Krieger C.J."/>
            <person name="del Toro C."/>
            <person name="Ryder H.F."/>
            <person name="Williamson S.C."/>
            <person name="Barbeau R.A."/>
            <person name="Hamilton E.P."/>
            <person name="Orias E."/>
        </authorList>
    </citation>
    <scope>NUCLEOTIDE SEQUENCE [LARGE SCALE GENOMIC DNA]</scope>
    <source>
        <strain evidence="4">SB210</strain>
    </source>
</reference>
<proteinExistence type="predicted"/>
<dbReference type="KEGG" id="tet:TTHERM_00411880"/>
<name>I7M2K6_TETTS</name>
<dbReference type="OMA" id="EMINECA"/>
<dbReference type="Proteomes" id="UP000009168">
    <property type="component" value="Unassembled WGS sequence"/>
</dbReference>
<evidence type="ECO:0000313" key="4">
    <source>
        <dbReference type="Proteomes" id="UP000009168"/>
    </source>
</evidence>
<keyword evidence="2" id="KW-0732">Signal</keyword>
<gene>
    <name evidence="3" type="ORF">TTHERM_00411880</name>
</gene>
<dbReference type="HOGENOM" id="CLU_1622328_0_0_1"/>
<dbReference type="STRING" id="312017.I7M2K6"/>
<dbReference type="eggNOG" id="KOG0106">
    <property type="taxonomic scope" value="Eukaryota"/>
</dbReference>
<sequence length="164" mass="18143">MNAKTKLLFIGVVFIIGISSLRAETQISMAKAFGCSMDHKIEIKDIISQCKCHDDSSCVWTTGRRPVMGCPCPVRPPEDTDYDSIITAEIVKCSEKKIEIDKSFGQCECEGGGQCIFAKRKTIAGCPCPGGRLPTESDFVQIKPVSHSKNKKNKNKKKKEQEEL</sequence>
<accession>I7M2K6</accession>
<dbReference type="EMBL" id="GG662612">
    <property type="protein sequence ID" value="EAS00637.1"/>
    <property type="molecule type" value="Genomic_DNA"/>
</dbReference>
<evidence type="ECO:0000256" key="1">
    <source>
        <dbReference type="SAM" id="MobiDB-lite"/>
    </source>
</evidence>
<keyword evidence="4" id="KW-1185">Reference proteome</keyword>
<organism evidence="3 4">
    <name type="scientific">Tetrahymena thermophila (strain SB210)</name>
    <dbReference type="NCBI Taxonomy" id="312017"/>
    <lineage>
        <taxon>Eukaryota</taxon>
        <taxon>Sar</taxon>
        <taxon>Alveolata</taxon>
        <taxon>Ciliophora</taxon>
        <taxon>Intramacronucleata</taxon>
        <taxon>Oligohymenophorea</taxon>
        <taxon>Hymenostomatida</taxon>
        <taxon>Tetrahymenina</taxon>
        <taxon>Tetrahymenidae</taxon>
        <taxon>Tetrahymena</taxon>
    </lineage>
</organism>
<feature type="compositionally biased region" description="Basic residues" evidence="1">
    <location>
        <begin position="146"/>
        <end position="158"/>
    </location>
</feature>
<keyword evidence="3" id="KW-0812">Transmembrane</keyword>
<dbReference type="InParanoid" id="I7M2K6"/>
<evidence type="ECO:0000313" key="3">
    <source>
        <dbReference type="EMBL" id="EAS00637.1"/>
    </source>
</evidence>
<feature type="signal peptide" evidence="2">
    <location>
        <begin position="1"/>
        <end position="23"/>
    </location>
</feature>
<feature type="region of interest" description="Disordered" evidence="1">
    <location>
        <begin position="134"/>
        <end position="164"/>
    </location>
</feature>
<keyword evidence="3" id="KW-0472">Membrane</keyword>
<dbReference type="GeneID" id="7825740"/>
<protein>
    <submittedName>
        <fullName evidence="3">Transmembrane protein, putative</fullName>
    </submittedName>
</protein>
<dbReference type="RefSeq" id="XP_001020882.1">
    <property type="nucleotide sequence ID" value="XM_001020882.3"/>
</dbReference>
<feature type="chain" id="PRO_5003712175" evidence="2">
    <location>
        <begin position="24"/>
        <end position="164"/>
    </location>
</feature>
<dbReference type="AlphaFoldDB" id="I7M2K6"/>